<protein>
    <submittedName>
        <fullName evidence="2">Carboxymuconolactone decarboxylase family protein</fullName>
    </submittedName>
</protein>
<accession>A0ABU5VQ10</accession>
<sequence length="158" mass="18372">MKARMNYYPQFTEAFSKLNDVEGMLQNSTLDKHLIHLVKIRASQINNCHFCIDLHVKQARKDEEREMRLHHLSTWHESTLFTDKEKAALNWTEVLTKLSSNDVSDELYLATRQHFNEKEITELTMSVALINMWNRFGVSFKSVAGSMDKALGVENVKL</sequence>
<dbReference type="NCBIfam" id="TIGR00778">
    <property type="entry name" value="ahpD_dom"/>
    <property type="match status" value="1"/>
</dbReference>
<proteinExistence type="predicted"/>
<organism evidence="2 3">
    <name type="scientific">Bacteriovorax antarcticus</name>
    <dbReference type="NCBI Taxonomy" id="3088717"/>
    <lineage>
        <taxon>Bacteria</taxon>
        <taxon>Pseudomonadati</taxon>
        <taxon>Bdellovibrionota</taxon>
        <taxon>Bacteriovoracia</taxon>
        <taxon>Bacteriovoracales</taxon>
        <taxon>Bacteriovoracaceae</taxon>
        <taxon>Bacteriovorax</taxon>
    </lineage>
</organism>
<evidence type="ECO:0000259" key="1">
    <source>
        <dbReference type="Pfam" id="PF02627"/>
    </source>
</evidence>
<name>A0ABU5VQ10_9BACT</name>
<evidence type="ECO:0000313" key="3">
    <source>
        <dbReference type="Proteomes" id="UP001302274"/>
    </source>
</evidence>
<evidence type="ECO:0000313" key="2">
    <source>
        <dbReference type="EMBL" id="MEA9355138.1"/>
    </source>
</evidence>
<dbReference type="PANTHER" id="PTHR34846">
    <property type="entry name" value="4-CARBOXYMUCONOLACTONE DECARBOXYLASE FAMILY PROTEIN (AFU_ORTHOLOGUE AFUA_6G11590)"/>
    <property type="match status" value="1"/>
</dbReference>
<dbReference type="RefSeq" id="WP_323574626.1">
    <property type="nucleotide sequence ID" value="NZ_JAYGJQ010000001.1"/>
</dbReference>
<dbReference type="InterPro" id="IPR029032">
    <property type="entry name" value="AhpD-like"/>
</dbReference>
<reference evidence="2 3" key="1">
    <citation type="submission" date="2023-11" db="EMBL/GenBank/DDBJ databases">
        <title>A Novel Polar Bacteriovorax (B. antarcticus) Isolated from the Biocrust in Antarctica.</title>
        <authorList>
            <person name="Mun W."/>
            <person name="Choi S.Y."/>
            <person name="Mitchell R.J."/>
        </authorList>
    </citation>
    <scope>NUCLEOTIDE SEQUENCE [LARGE SCALE GENOMIC DNA]</scope>
    <source>
        <strain evidence="2 3">PP10</strain>
    </source>
</reference>
<dbReference type="InterPro" id="IPR003779">
    <property type="entry name" value="CMD-like"/>
</dbReference>
<comment type="caution">
    <text evidence="2">The sequence shown here is derived from an EMBL/GenBank/DDBJ whole genome shotgun (WGS) entry which is preliminary data.</text>
</comment>
<feature type="domain" description="Carboxymuconolactone decarboxylase-like" evidence="1">
    <location>
        <begin position="9"/>
        <end position="93"/>
    </location>
</feature>
<dbReference type="InterPro" id="IPR004675">
    <property type="entry name" value="AhpD_core"/>
</dbReference>
<dbReference type="Gene3D" id="1.20.1290.10">
    <property type="entry name" value="AhpD-like"/>
    <property type="match status" value="1"/>
</dbReference>
<dbReference type="Pfam" id="PF02627">
    <property type="entry name" value="CMD"/>
    <property type="match status" value="1"/>
</dbReference>
<dbReference type="EMBL" id="JAYGJQ010000001">
    <property type="protein sequence ID" value="MEA9355138.1"/>
    <property type="molecule type" value="Genomic_DNA"/>
</dbReference>
<dbReference type="Proteomes" id="UP001302274">
    <property type="component" value="Unassembled WGS sequence"/>
</dbReference>
<dbReference type="PANTHER" id="PTHR34846:SF10">
    <property type="entry name" value="CYTOPLASMIC PROTEIN"/>
    <property type="match status" value="1"/>
</dbReference>
<dbReference type="SUPFAM" id="SSF69118">
    <property type="entry name" value="AhpD-like"/>
    <property type="match status" value="1"/>
</dbReference>
<gene>
    <name evidence="2" type="ORF">SHI21_02950</name>
</gene>
<keyword evidence="3" id="KW-1185">Reference proteome</keyword>